<dbReference type="AlphaFoldDB" id="A0A2M9ZWB6"/>
<protein>
    <recommendedName>
        <fullName evidence="3">DUF4269 domain-containing protein</fullName>
    </recommendedName>
</protein>
<dbReference type="Proteomes" id="UP000231843">
    <property type="component" value="Unassembled WGS sequence"/>
</dbReference>
<dbReference type="OrthoDB" id="6402248at2"/>
<evidence type="ECO:0000313" key="2">
    <source>
        <dbReference type="Proteomes" id="UP000231843"/>
    </source>
</evidence>
<dbReference type="Pfam" id="PF14091">
    <property type="entry name" value="DUF4269"/>
    <property type="match status" value="1"/>
</dbReference>
<name>A0A2M9ZWB6_9LEPT</name>
<organism evidence="1 2">
    <name type="scientific">Leptospira neocaledonica</name>
    <dbReference type="NCBI Taxonomy" id="2023192"/>
    <lineage>
        <taxon>Bacteria</taxon>
        <taxon>Pseudomonadati</taxon>
        <taxon>Spirochaetota</taxon>
        <taxon>Spirochaetia</taxon>
        <taxon>Leptospirales</taxon>
        <taxon>Leptospiraceae</taxon>
        <taxon>Leptospira</taxon>
    </lineage>
</organism>
<sequence>MTNRFSDCTSLLKEHQIFQILSEFSPEFVGSIPIGVELPQSDIDIICELKPSLLKVLDSFSSYPGFQLSEKVLSKVPSIICRFRLGSEKVEIVAQDLPPKKQIAYLHMIIEEKILKEKGDNFRLSVLEKKKSGKNTEEAFAELLGLEGDPYFSLLEYGKRTNE</sequence>
<proteinExistence type="predicted"/>
<accession>A0A2M9ZWB6</accession>
<dbReference type="RefSeq" id="WP_100769070.1">
    <property type="nucleotide sequence ID" value="NZ_NPEA01000007.1"/>
</dbReference>
<comment type="caution">
    <text evidence="1">The sequence shown here is derived from an EMBL/GenBank/DDBJ whole genome shotgun (WGS) entry which is preliminary data.</text>
</comment>
<evidence type="ECO:0008006" key="3">
    <source>
        <dbReference type="Google" id="ProtNLM"/>
    </source>
</evidence>
<gene>
    <name evidence="1" type="ORF">CH365_13315</name>
</gene>
<reference evidence="1 2" key="1">
    <citation type="submission" date="2017-07" db="EMBL/GenBank/DDBJ databases">
        <title>Leptospira spp. isolated from tropical soils.</title>
        <authorList>
            <person name="Thibeaux R."/>
            <person name="Iraola G."/>
            <person name="Ferres I."/>
            <person name="Bierque E."/>
            <person name="Girault D."/>
            <person name="Soupe-Gilbert M.-E."/>
            <person name="Picardeau M."/>
            <person name="Goarant C."/>
        </authorList>
    </citation>
    <scope>NUCLEOTIDE SEQUENCE [LARGE SCALE GENOMIC DNA]</scope>
    <source>
        <strain evidence="1 2">ES4-C-A1</strain>
    </source>
</reference>
<dbReference type="InterPro" id="IPR025365">
    <property type="entry name" value="DUF4269"/>
</dbReference>
<keyword evidence="2" id="KW-1185">Reference proteome</keyword>
<evidence type="ECO:0000313" key="1">
    <source>
        <dbReference type="EMBL" id="PJZ76366.1"/>
    </source>
</evidence>
<dbReference type="EMBL" id="NPEA01000007">
    <property type="protein sequence ID" value="PJZ76366.1"/>
    <property type="molecule type" value="Genomic_DNA"/>
</dbReference>